<evidence type="ECO:0000313" key="3">
    <source>
        <dbReference type="Proteomes" id="UP000320314"/>
    </source>
</evidence>
<feature type="domain" description="JmjC" evidence="1">
    <location>
        <begin position="92"/>
        <end position="249"/>
    </location>
</feature>
<keyword evidence="3" id="KW-1185">Reference proteome</keyword>
<evidence type="ECO:0000313" key="2">
    <source>
        <dbReference type="EMBL" id="TPW26311.1"/>
    </source>
</evidence>
<organism evidence="2 3">
    <name type="scientific">Pararhizobium mangrovi</name>
    <dbReference type="NCBI Taxonomy" id="2590452"/>
    <lineage>
        <taxon>Bacteria</taxon>
        <taxon>Pseudomonadati</taxon>
        <taxon>Pseudomonadota</taxon>
        <taxon>Alphaproteobacteria</taxon>
        <taxon>Hyphomicrobiales</taxon>
        <taxon>Rhizobiaceae</taxon>
        <taxon>Rhizobium/Agrobacterium group</taxon>
        <taxon>Pararhizobium</taxon>
    </lineage>
</organism>
<dbReference type="SUPFAM" id="SSF51197">
    <property type="entry name" value="Clavaminate synthase-like"/>
    <property type="match status" value="1"/>
</dbReference>
<gene>
    <name evidence="2" type="ORF">FJU11_15280</name>
</gene>
<evidence type="ECO:0000259" key="1">
    <source>
        <dbReference type="PROSITE" id="PS51184"/>
    </source>
</evidence>
<proteinExistence type="predicted"/>
<name>A0A506TZ98_9HYPH</name>
<dbReference type="PROSITE" id="PS51184">
    <property type="entry name" value="JMJC"/>
    <property type="match status" value="1"/>
</dbReference>
<dbReference type="Proteomes" id="UP000320314">
    <property type="component" value="Unassembled WGS sequence"/>
</dbReference>
<dbReference type="InterPro" id="IPR003347">
    <property type="entry name" value="JmjC_dom"/>
</dbReference>
<dbReference type="RefSeq" id="WP_141167943.1">
    <property type="nucleotide sequence ID" value="NZ_VHLH01000032.1"/>
</dbReference>
<dbReference type="Gene3D" id="2.60.120.650">
    <property type="entry name" value="Cupin"/>
    <property type="match status" value="1"/>
</dbReference>
<accession>A0A506TZ98</accession>
<reference evidence="2 3" key="1">
    <citation type="submission" date="2019-06" db="EMBL/GenBank/DDBJ databases">
        <authorList>
            <person name="Li M."/>
        </authorList>
    </citation>
    <scope>NUCLEOTIDE SEQUENCE [LARGE SCALE GENOMIC DNA]</scope>
    <source>
        <strain evidence="2 3">BGMRC6574</strain>
    </source>
</reference>
<sequence>MTATAEEREIIADWQPRHAALFGHERLKLNHRLRETGLFSRSALGRLIEQCPPEELGLESMCHETDKPDRIQGELGGSSGEDAIRAIEKGRMWMNVRRIMDWSPEYRALLDQVFDEFERRMPGFSTFKRNIGVLISSPNAKVYYHADIQGQSLWQIEGQKSVFLYPRSSVFMDDRNIEKILLRETDEDLPYELWYDDYADEIVLKPGEMITWPLYAPHRVQNHDCLNISVTMEHWTREIRNAYAVHYGNGVMRRTLGIKNASTRDRGLHVYPKAASALLWKRLGRQTSGDVVKQRHFRIDADAPEGLVTYA</sequence>
<protein>
    <recommendedName>
        <fullName evidence="1">JmjC domain-containing protein</fullName>
    </recommendedName>
</protein>
<dbReference type="OrthoDB" id="7977346at2"/>
<dbReference type="EMBL" id="VHLH01000032">
    <property type="protein sequence ID" value="TPW26311.1"/>
    <property type="molecule type" value="Genomic_DNA"/>
</dbReference>
<dbReference type="AlphaFoldDB" id="A0A506TZ98"/>
<comment type="caution">
    <text evidence="2">The sequence shown here is derived from an EMBL/GenBank/DDBJ whole genome shotgun (WGS) entry which is preliminary data.</text>
</comment>